<dbReference type="GO" id="GO:0004721">
    <property type="term" value="F:phosphoprotein phosphatase activity"/>
    <property type="evidence" value="ECO:0007669"/>
    <property type="project" value="InterPro"/>
</dbReference>
<dbReference type="Pfam" id="PF13350">
    <property type="entry name" value="Y_phosphatase3"/>
    <property type="match status" value="1"/>
</dbReference>
<feature type="region of interest" description="Disordered" evidence="1">
    <location>
        <begin position="102"/>
        <end position="127"/>
    </location>
</feature>
<dbReference type="InterPro" id="IPR026893">
    <property type="entry name" value="Tyr/Ser_Pase_IphP-type"/>
</dbReference>
<dbReference type="AlphaFoldDB" id="E3FNE7"/>
<protein>
    <recommendedName>
        <fullName evidence="4">Protein-tyrosine-phosphatase</fullName>
    </recommendedName>
</protein>
<evidence type="ECO:0008006" key="4">
    <source>
        <dbReference type="Google" id="ProtNLM"/>
    </source>
</evidence>
<dbReference type="KEGG" id="sur:STAUR_7865"/>
<keyword evidence="3" id="KW-1185">Reference proteome</keyword>
<dbReference type="InterPro" id="IPR029021">
    <property type="entry name" value="Prot-tyrosine_phosphatase-like"/>
</dbReference>
<dbReference type="eggNOG" id="COG2365">
    <property type="taxonomic scope" value="Bacteria"/>
</dbReference>
<dbReference type="HOGENOM" id="CLU_1069233_0_0_7"/>
<dbReference type="Proteomes" id="UP000001351">
    <property type="component" value="Chromosome"/>
</dbReference>
<reference evidence="2 3" key="1">
    <citation type="journal article" date="2011" name="Mol. Biol. Evol.">
        <title>Comparative genomic analysis of fruiting body formation in Myxococcales.</title>
        <authorList>
            <person name="Huntley S."/>
            <person name="Hamann N."/>
            <person name="Wegener-Feldbrugge S."/>
            <person name="Treuner-Lange A."/>
            <person name="Kube M."/>
            <person name="Reinhardt R."/>
            <person name="Klages S."/>
            <person name="Muller R."/>
            <person name="Ronning C.M."/>
            <person name="Nierman W.C."/>
            <person name="Sogaard-Andersen L."/>
        </authorList>
    </citation>
    <scope>NUCLEOTIDE SEQUENCE [LARGE SCALE GENOMIC DNA]</scope>
    <source>
        <strain evidence="2 3">DW4/3-1</strain>
    </source>
</reference>
<sequence>MSSSPQSRLELRCCLSVGMLVSRNEPRPIIGSTACRVARGLLGWSRCTGRASVGATRRLRAHASLVPTWTLLSPFGVPTREGGRIRRLSQCLPACTQNEGMPQRLRTSYHGPRTHSGRHGGSLGETEDSLRQTIARRAIVDAEVTRAVPVIWLSRHSSRSSCSAAREQESNCECGNPLHSRSLDFFRPRLEKFIRVMRIMTLFQVSPERIRLLAGAHPEFLNEVHGTLVKRHGSVESYLREACGIEQDTLQRLKDRLLSD</sequence>
<proteinExistence type="predicted"/>
<accession>E3FNE7</accession>
<dbReference type="SUPFAM" id="SSF52799">
    <property type="entry name" value="(Phosphotyrosine protein) phosphatases II"/>
    <property type="match status" value="1"/>
</dbReference>
<evidence type="ECO:0000313" key="3">
    <source>
        <dbReference type="Proteomes" id="UP000001351"/>
    </source>
</evidence>
<name>E3FNE7_STIAD</name>
<gene>
    <name evidence="2" type="ordered locus">STAUR_7865</name>
</gene>
<dbReference type="EMBL" id="CP002271">
    <property type="protein sequence ID" value="ADO75620.1"/>
    <property type="molecule type" value="Genomic_DNA"/>
</dbReference>
<organism evidence="2 3">
    <name type="scientific">Stigmatella aurantiaca (strain DW4/3-1)</name>
    <dbReference type="NCBI Taxonomy" id="378806"/>
    <lineage>
        <taxon>Bacteria</taxon>
        <taxon>Pseudomonadati</taxon>
        <taxon>Myxococcota</taxon>
        <taxon>Myxococcia</taxon>
        <taxon>Myxococcales</taxon>
        <taxon>Cystobacterineae</taxon>
        <taxon>Archangiaceae</taxon>
        <taxon>Stigmatella</taxon>
    </lineage>
</organism>
<dbReference type="Gene3D" id="3.90.190.10">
    <property type="entry name" value="Protein tyrosine phosphatase superfamily"/>
    <property type="match status" value="1"/>
</dbReference>
<evidence type="ECO:0000256" key="1">
    <source>
        <dbReference type="SAM" id="MobiDB-lite"/>
    </source>
</evidence>
<evidence type="ECO:0000313" key="2">
    <source>
        <dbReference type="EMBL" id="ADO75620.1"/>
    </source>
</evidence>